<dbReference type="SMART" id="SM00382">
    <property type="entry name" value="AAA"/>
    <property type="match status" value="1"/>
</dbReference>
<keyword evidence="5" id="KW-1185">Reference proteome</keyword>
<accession>A0A1G8FPA8</accession>
<proteinExistence type="predicted"/>
<dbReference type="PANTHER" id="PTHR42794">
    <property type="entry name" value="HEMIN IMPORT ATP-BINDING PROTEIN HMUV"/>
    <property type="match status" value="1"/>
</dbReference>
<dbReference type="AlphaFoldDB" id="A0A1G8FPA8"/>
<dbReference type="InterPro" id="IPR003439">
    <property type="entry name" value="ABC_transporter-like_ATP-bd"/>
</dbReference>
<name>A0A1G8FPA8_9NOCA</name>
<dbReference type="InterPro" id="IPR027417">
    <property type="entry name" value="P-loop_NTPase"/>
</dbReference>
<dbReference type="PROSITE" id="PS50893">
    <property type="entry name" value="ABC_TRANSPORTER_2"/>
    <property type="match status" value="1"/>
</dbReference>
<dbReference type="Proteomes" id="UP000183263">
    <property type="component" value="Unassembled WGS sequence"/>
</dbReference>
<dbReference type="PANTHER" id="PTHR42794:SF2">
    <property type="entry name" value="ABC TRANSPORTER ATP-BINDING PROTEIN"/>
    <property type="match status" value="1"/>
</dbReference>
<dbReference type="OrthoDB" id="3579586at2"/>
<dbReference type="CDD" id="cd03214">
    <property type="entry name" value="ABC_Iron-Siderophores_B12_Hemin"/>
    <property type="match status" value="1"/>
</dbReference>
<dbReference type="Gene3D" id="3.40.50.300">
    <property type="entry name" value="P-loop containing nucleotide triphosphate hydrolases"/>
    <property type="match status" value="1"/>
</dbReference>
<sequence>MTTTVGTVALRLAGVRARLGSREVLHGIDLAASPGQVLALVGPNGSGKTTILRCAYRALAPTAGGVLVLGRDAESIGRRELARLVGTSTQEPPTSGGLTVRESVGLGRSPHRGWLDRPGEHDDDVVGRCLRQVGLSDFAHRDVQALSGGERQRVSIARALAQEPKVLLLDEPINHLDLRHQLTIMALLRDLAAGGMAVVVTMHDLRLAVEYCDALAVISDGTVVGTGDPVRVLDDRLLAEVFGIRAHVRTTPRRTLDVLGLVDDGSLIDE</sequence>
<dbReference type="PROSITE" id="PS00211">
    <property type="entry name" value="ABC_TRANSPORTER_1"/>
    <property type="match status" value="1"/>
</dbReference>
<keyword evidence="1" id="KW-0813">Transport</keyword>
<dbReference type="Pfam" id="PF00005">
    <property type="entry name" value="ABC_tran"/>
    <property type="match status" value="1"/>
</dbReference>
<dbReference type="EMBL" id="FNDN01000003">
    <property type="protein sequence ID" value="SDH83897.1"/>
    <property type="molecule type" value="Genomic_DNA"/>
</dbReference>
<evidence type="ECO:0000313" key="4">
    <source>
        <dbReference type="EMBL" id="SDH83897.1"/>
    </source>
</evidence>
<keyword evidence="2" id="KW-0547">Nucleotide-binding</keyword>
<gene>
    <name evidence="4" type="ORF">SAMN05444695_103346</name>
</gene>
<evidence type="ECO:0000256" key="1">
    <source>
        <dbReference type="ARBA" id="ARBA00022448"/>
    </source>
</evidence>
<evidence type="ECO:0000256" key="3">
    <source>
        <dbReference type="ARBA" id="ARBA00022840"/>
    </source>
</evidence>
<dbReference type="SUPFAM" id="SSF52540">
    <property type="entry name" value="P-loop containing nucleoside triphosphate hydrolases"/>
    <property type="match status" value="1"/>
</dbReference>
<evidence type="ECO:0000256" key="2">
    <source>
        <dbReference type="ARBA" id="ARBA00022741"/>
    </source>
</evidence>
<dbReference type="FunFam" id="3.40.50.300:FF:000134">
    <property type="entry name" value="Iron-enterobactin ABC transporter ATP-binding protein"/>
    <property type="match status" value="1"/>
</dbReference>
<keyword evidence="3 4" id="KW-0067">ATP-binding</keyword>
<reference evidence="4 5" key="1">
    <citation type="submission" date="2016-10" db="EMBL/GenBank/DDBJ databases">
        <authorList>
            <person name="de Groot N.N."/>
        </authorList>
    </citation>
    <scope>NUCLEOTIDE SEQUENCE [LARGE SCALE GENOMIC DNA]</scope>
    <source>
        <strain evidence="4 5">DSM 44892</strain>
    </source>
</reference>
<dbReference type="GO" id="GO:0005524">
    <property type="term" value="F:ATP binding"/>
    <property type="evidence" value="ECO:0007669"/>
    <property type="project" value="UniProtKB-KW"/>
</dbReference>
<dbReference type="InterPro" id="IPR017871">
    <property type="entry name" value="ABC_transporter-like_CS"/>
</dbReference>
<organism evidence="4 5">
    <name type="scientific">Rhodococcus triatomae</name>
    <dbReference type="NCBI Taxonomy" id="300028"/>
    <lineage>
        <taxon>Bacteria</taxon>
        <taxon>Bacillati</taxon>
        <taxon>Actinomycetota</taxon>
        <taxon>Actinomycetes</taxon>
        <taxon>Mycobacteriales</taxon>
        <taxon>Nocardiaceae</taxon>
        <taxon>Rhodococcus</taxon>
    </lineage>
</organism>
<dbReference type="InterPro" id="IPR003593">
    <property type="entry name" value="AAA+_ATPase"/>
</dbReference>
<protein>
    <submittedName>
        <fullName evidence="4">Iron complex transport system ATP-binding protein</fullName>
    </submittedName>
</protein>
<dbReference type="GO" id="GO:0016887">
    <property type="term" value="F:ATP hydrolysis activity"/>
    <property type="evidence" value="ECO:0007669"/>
    <property type="project" value="InterPro"/>
</dbReference>
<evidence type="ECO:0000313" key="5">
    <source>
        <dbReference type="Proteomes" id="UP000183263"/>
    </source>
</evidence>
<dbReference type="RefSeq" id="WP_072736616.1">
    <property type="nucleotide sequence ID" value="NZ_CP048813.1"/>
</dbReference>